<dbReference type="GeneID" id="34582882"/>
<dbReference type="AlphaFoldDB" id="A0A1F5L016"/>
<organism evidence="2 3">
    <name type="scientific">Penicillium arizonense</name>
    <dbReference type="NCBI Taxonomy" id="1835702"/>
    <lineage>
        <taxon>Eukaryota</taxon>
        <taxon>Fungi</taxon>
        <taxon>Dikarya</taxon>
        <taxon>Ascomycota</taxon>
        <taxon>Pezizomycotina</taxon>
        <taxon>Eurotiomycetes</taxon>
        <taxon>Eurotiomycetidae</taxon>
        <taxon>Eurotiales</taxon>
        <taxon>Aspergillaceae</taxon>
        <taxon>Penicillium</taxon>
    </lineage>
</organism>
<dbReference type="EMBL" id="LXJU01000208">
    <property type="protein sequence ID" value="OGE46525.1"/>
    <property type="molecule type" value="Genomic_DNA"/>
</dbReference>
<dbReference type="RefSeq" id="XP_022481996.1">
    <property type="nucleotide sequence ID" value="XM_022638148.1"/>
</dbReference>
<reference evidence="2 3" key="1">
    <citation type="journal article" date="2016" name="Sci. Rep.">
        <title>Penicillium arizonense, a new, genome sequenced fungal species, reveals a high chemical diversity in secreted metabolites.</title>
        <authorList>
            <person name="Grijseels S."/>
            <person name="Nielsen J.C."/>
            <person name="Randelovic M."/>
            <person name="Nielsen J."/>
            <person name="Nielsen K.F."/>
            <person name="Workman M."/>
            <person name="Frisvad J.C."/>
        </authorList>
    </citation>
    <scope>NUCLEOTIDE SEQUENCE [LARGE SCALE GENOMIC DNA]</scope>
    <source>
        <strain evidence="2 3">CBS 141311</strain>
    </source>
</reference>
<proteinExistence type="predicted"/>
<gene>
    <name evidence="2" type="ORF">PENARI_c208G07846</name>
</gene>
<feature type="region of interest" description="Disordered" evidence="1">
    <location>
        <begin position="110"/>
        <end position="132"/>
    </location>
</feature>
<evidence type="ECO:0000256" key="1">
    <source>
        <dbReference type="SAM" id="MobiDB-lite"/>
    </source>
</evidence>
<dbReference type="Proteomes" id="UP000177622">
    <property type="component" value="Unassembled WGS sequence"/>
</dbReference>
<sequence>MAPSEYFIRLQRGIQGGFAPPTPDAIYTINKLSTNTYLLIHGNVRQGGSPNLEEIAPKSLESSQTDTEDLVNELHDILKTLPTELPPGSEDIYALNTSIAWGSEDFAWNNGGPEGCGGGTSSVQPTPEEKSKFERAVEIVDALVKKAA</sequence>
<evidence type="ECO:0000313" key="2">
    <source>
        <dbReference type="EMBL" id="OGE46525.1"/>
    </source>
</evidence>
<keyword evidence="3" id="KW-1185">Reference proteome</keyword>
<accession>A0A1F5L016</accession>
<dbReference type="OrthoDB" id="5366606at2759"/>
<name>A0A1F5L016_PENAI</name>
<comment type="caution">
    <text evidence="2">The sequence shown here is derived from an EMBL/GenBank/DDBJ whole genome shotgun (WGS) entry which is preliminary data.</text>
</comment>
<protein>
    <submittedName>
        <fullName evidence="2">Uncharacterized protein</fullName>
    </submittedName>
</protein>
<evidence type="ECO:0000313" key="3">
    <source>
        <dbReference type="Proteomes" id="UP000177622"/>
    </source>
</evidence>